<dbReference type="Proteomes" id="UP000076021">
    <property type="component" value="Chromosome"/>
</dbReference>
<evidence type="ECO:0000313" key="2">
    <source>
        <dbReference type="Proteomes" id="UP000076021"/>
    </source>
</evidence>
<keyword evidence="2" id="KW-1185">Reference proteome</keyword>
<accession>A0A143HAS4</accession>
<dbReference type="EMBL" id="CP014806">
    <property type="protein sequence ID" value="AMW98814.1"/>
    <property type="molecule type" value="Genomic_DNA"/>
</dbReference>
<evidence type="ECO:0000313" key="1">
    <source>
        <dbReference type="EMBL" id="AMW98814.1"/>
    </source>
</evidence>
<proteinExistence type="predicted"/>
<dbReference type="AlphaFoldDB" id="A0A143HAS4"/>
<protein>
    <submittedName>
        <fullName evidence="1">Cytosolic protein</fullName>
    </submittedName>
</protein>
<dbReference type="InterPro" id="IPR009256">
    <property type="entry name" value="YqgQ-like"/>
</dbReference>
<dbReference type="SUPFAM" id="SSF158379">
    <property type="entry name" value="YqgQ-like"/>
    <property type="match status" value="1"/>
</dbReference>
<dbReference type="KEGG" id="rst:ATY39_04740"/>
<name>A0A143HAS4_9BACL</name>
<dbReference type="InterPro" id="IPR023164">
    <property type="entry name" value="YqgQ-like_sf"/>
</dbReference>
<organism evidence="1 2">
    <name type="scientific">Rummeliibacillus stabekisii</name>
    <dbReference type="NCBI Taxonomy" id="241244"/>
    <lineage>
        <taxon>Bacteria</taxon>
        <taxon>Bacillati</taxon>
        <taxon>Bacillota</taxon>
        <taxon>Bacilli</taxon>
        <taxon>Bacillales</taxon>
        <taxon>Caryophanaceae</taxon>
        <taxon>Rummeliibacillus</taxon>
    </lineage>
</organism>
<dbReference type="Pfam" id="PF06014">
    <property type="entry name" value="YqgQ-like"/>
    <property type="match status" value="1"/>
</dbReference>
<dbReference type="OrthoDB" id="2361671at2"/>
<reference evidence="1 2" key="1">
    <citation type="journal article" date="2016" name="Genome Announc.">
        <title>Whole-Genome Sequence of Rummeliibacillus stabekisii Strain PP9 Isolated from Antarctic Soil.</title>
        <authorList>
            <person name="da Mota F.F."/>
            <person name="Vollu R.E."/>
            <person name="Jurelevicius D."/>
            <person name="Seldin L."/>
        </authorList>
    </citation>
    <scope>NUCLEOTIDE SEQUENCE [LARGE SCALE GENOMIC DNA]</scope>
    <source>
        <strain evidence="1 2">PP9</strain>
    </source>
</reference>
<dbReference type="RefSeq" id="WP_066786569.1">
    <property type="nucleotide sequence ID" value="NZ_BJVD01000001.1"/>
</dbReference>
<dbReference type="STRING" id="241244.ATY39_04740"/>
<reference evidence="2" key="2">
    <citation type="submission" date="2016-03" db="EMBL/GenBank/DDBJ databases">
        <authorList>
            <person name="Ploux O."/>
        </authorList>
    </citation>
    <scope>NUCLEOTIDE SEQUENCE [LARGE SCALE GENOMIC DNA]</scope>
    <source>
        <strain evidence="2">PP9</strain>
    </source>
</reference>
<gene>
    <name evidence="1" type="ORF">ATY39_04740</name>
</gene>
<dbReference type="Gene3D" id="1.10.287.760">
    <property type="entry name" value="YqgQ-like"/>
    <property type="match status" value="1"/>
</dbReference>
<sequence length="68" mass="8045">METVYDVMQLLKRFGTFVYTKNRVGDLQLMEIDLVELYKGGLIEAQDFQSARHILRTETKKLESKRYS</sequence>